<dbReference type="OrthoDB" id="7063432at2"/>
<evidence type="ECO:0000313" key="3">
    <source>
        <dbReference type="Proteomes" id="UP000308149"/>
    </source>
</evidence>
<dbReference type="AlphaFoldDB" id="A0A5B7ZPD3"/>
<gene>
    <name evidence="2" type="ORF">FHQ07_03685</name>
</gene>
<protein>
    <recommendedName>
        <fullName evidence="1">Imm33-like domain-containing protein</fullName>
    </recommendedName>
</protein>
<accession>A0A5B7ZPD3</accession>
<reference evidence="2 3" key="1">
    <citation type="submission" date="2019-06" db="EMBL/GenBank/DDBJ databases">
        <title>Thermomonas aquatica sp. nov., isolated from an industrial wastewater treatment plant.</title>
        <authorList>
            <person name="Jeon J.H."/>
            <person name="Park D.-S."/>
        </authorList>
    </citation>
    <scope>NUCLEOTIDE SEQUENCE [LARGE SCALE GENOMIC DNA]</scope>
    <source>
        <strain evidence="2 3">SY21</strain>
    </source>
</reference>
<dbReference type="KEGG" id="thes:FHQ07_03685"/>
<evidence type="ECO:0000313" key="2">
    <source>
        <dbReference type="EMBL" id="QDA56475.1"/>
    </source>
</evidence>
<dbReference type="InterPro" id="IPR056509">
    <property type="entry name" value="Imm33-like"/>
</dbReference>
<organism evidence="2 3">
    <name type="scientific">Thermomonas aquatica</name>
    <dbReference type="NCBI Taxonomy" id="2202149"/>
    <lineage>
        <taxon>Bacteria</taxon>
        <taxon>Pseudomonadati</taxon>
        <taxon>Pseudomonadota</taxon>
        <taxon>Gammaproteobacteria</taxon>
        <taxon>Lysobacterales</taxon>
        <taxon>Lysobacteraceae</taxon>
        <taxon>Thermomonas</taxon>
    </lineage>
</organism>
<name>A0A5B7ZPD3_9GAMM</name>
<evidence type="ECO:0000259" key="1">
    <source>
        <dbReference type="Pfam" id="PF24719"/>
    </source>
</evidence>
<keyword evidence="3" id="KW-1185">Reference proteome</keyword>
<proteinExistence type="predicted"/>
<feature type="domain" description="Imm33-like" evidence="1">
    <location>
        <begin position="7"/>
        <end position="106"/>
    </location>
</feature>
<dbReference type="RefSeq" id="WP_139715403.1">
    <property type="nucleotide sequence ID" value="NZ_CP040871.1"/>
</dbReference>
<dbReference type="EMBL" id="CP040871">
    <property type="protein sequence ID" value="QDA56475.1"/>
    <property type="molecule type" value="Genomic_DNA"/>
</dbReference>
<dbReference type="Proteomes" id="UP000308149">
    <property type="component" value="Chromosome"/>
</dbReference>
<dbReference type="Pfam" id="PF24719">
    <property type="entry name" value="Imm33-like"/>
    <property type="match status" value="1"/>
</dbReference>
<sequence length="112" mass="12254">MKESFSQAEICEKYGSLLDPPGADQRLGIALSTLGLLPLNALRHQAENGTCGWYIWGGELLDAPDFFAPLHFNHLAEYAPALIPFMGLSPGWRVLLAPGQTDVWYDPALLSV</sequence>